<reference evidence="1" key="1">
    <citation type="submission" date="2013-11" db="EMBL/GenBank/DDBJ databases">
        <title>The Genome Sequence of Phytophthora parasitica IAC_01/95.</title>
        <authorList>
            <consortium name="The Broad Institute Genomics Platform"/>
            <person name="Russ C."/>
            <person name="Tyler B."/>
            <person name="Panabieres F."/>
            <person name="Shan W."/>
            <person name="Tripathy S."/>
            <person name="Grunwald N."/>
            <person name="Machado M."/>
            <person name="Johnson C.S."/>
            <person name="Arredondo F."/>
            <person name="Hong C."/>
            <person name="Coffey M."/>
            <person name="Young S.K."/>
            <person name="Zeng Q."/>
            <person name="Gargeya S."/>
            <person name="Fitzgerald M."/>
            <person name="Abouelleil A."/>
            <person name="Alvarado L."/>
            <person name="Chapman S.B."/>
            <person name="Gainer-Dewar J."/>
            <person name="Goldberg J."/>
            <person name="Griggs A."/>
            <person name="Gujja S."/>
            <person name="Hansen M."/>
            <person name="Howarth C."/>
            <person name="Imamovic A."/>
            <person name="Ireland A."/>
            <person name="Larimer J."/>
            <person name="McCowan C."/>
            <person name="Murphy C."/>
            <person name="Pearson M."/>
            <person name="Poon T.W."/>
            <person name="Priest M."/>
            <person name="Roberts A."/>
            <person name="Saif S."/>
            <person name="Shea T."/>
            <person name="Sykes S."/>
            <person name="Wortman J."/>
            <person name="Nusbaum C."/>
            <person name="Birren B."/>
        </authorList>
    </citation>
    <scope>NUCLEOTIDE SEQUENCE [LARGE SCALE GENOMIC DNA]</scope>
    <source>
        <strain evidence="1">IAC_01/95</strain>
    </source>
</reference>
<proteinExistence type="predicted"/>
<dbReference type="Proteomes" id="UP000054532">
    <property type="component" value="Unassembled WGS sequence"/>
</dbReference>
<dbReference type="AlphaFoldDB" id="W2MFE1"/>
<evidence type="ECO:0000313" key="1">
    <source>
        <dbReference type="EMBL" id="ETM34353.1"/>
    </source>
</evidence>
<accession>W2MFE1</accession>
<sequence length="57" mass="6624">MHAKSFGENNYRLYTDDLPVFVTADSVLHAWHRSFDAFLSDLETEILARKLELVLRA</sequence>
<dbReference type="InterPro" id="IPR022601">
    <property type="entry name" value="DUF3160"/>
</dbReference>
<name>W2MFE1_PHYNI</name>
<protein>
    <submittedName>
        <fullName evidence="1">Uncharacterized protein</fullName>
    </submittedName>
</protein>
<organism evidence="1">
    <name type="scientific">Phytophthora nicotianae</name>
    <name type="common">Potato buckeye rot agent</name>
    <name type="synonym">Phytophthora parasitica</name>
    <dbReference type="NCBI Taxonomy" id="4792"/>
    <lineage>
        <taxon>Eukaryota</taxon>
        <taxon>Sar</taxon>
        <taxon>Stramenopiles</taxon>
        <taxon>Oomycota</taxon>
        <taxon>Peronosporomycetes</taxon>
        <taxon>Peronosporales</taxon>
        <taxon>Peronosporaceae</taxon>
        <taxon>Phytophthora</taxon>
    </lineage>
</organism>
<dbReference type="Pfam" id="PF11369">
    <property type="entry name" value="DUF3160"/>
    <property type="match status" value="1"/>
</dbReference>
<gene>
    <name evidence="1" type="ORF">L914_18539</name>
</gene>
<dbReference type="EMBL" id="KI695786">
    <property type="protein sequence ID" value="ETM34353.1"/>
    <property type="molecule type" value="Genomic_DNA"/>
</dbReference>